<dbReference type="SUPFAM" id="SSF101801">
    <property type="entry name" value="Surface presentation of antigens (SPOA)"/>
    <property type="match status" value="1"/>
</dbReference>
<evidence type="ECO:0000259" key="2">
    <source>
        <dbReference type="Pfam" id="PF01052"/>
    </source>
</evidence>
<evidence type="ECO:0000256" key="1">
    <source>
        <dbReference type="SAM" id="MobiDB-lite"/>
    </source>
</evidence>
<gene>
    <name evidence="3" type="ORF">SAMN04515678_12211</name>
</gene>
<dbReference type="AlphaFoldDB" id="A0A1I2ECQ1"/>
<keyword evidence="3" id="KW-0966">Cell projection</keyword>
<proteinExistence type="predicted"/>
<organism evidence="3 4">
    <name type="scientific">Roseivivax sediminis</name>
    <dbReference type="NCBI Taxonomy" id="936889"/>
    <lineage>
        <taxon>Bacteria</taxon>
        <taxon>Pseudomonadati</taxon>
        <taxon>Pseudomonadota</taxon>
        <taxon>Alphaproteobacteria</taxon>
        <taxon>Rhodobacterales</taxon>
        <taxon>Roseobacteraceae</taxon>
        <taxon>Roseivivax</taxon>
    </lineage>
</organism>
<keyword evidence="3" id="KW-0282">Flagellum</keyword>
<evidence type="ECO:0000313" key="4">
    <source>
        <dbReference type="Proteomes" id="UP000325289"/>
    </source>
</evidence>
<reference evidence="3 4" key="1">
    <citation type="submission" date="2016-10" db="EMBL/GenBank/DDBJ databases">
        <authorList>
            <person name="Varghese N."/>
            <person name="Submissions S."/>
        </authorList>
    </citation>
    <scope>NUCLEOTIDE SEQUENCE [LARGE SCALE GENOMIC DNA]</scope>
    <source>
        <strain evidence="4">YIM D21,KCTC 23444,ACCC 10710</strain>
    </source>
</reference>
<feature type="compositionally biased region" description="Low complexity" evidence="1">
    <location>
        <begin position="345"/>
        <end position="354"/>
    </location>
</feature>
<keyword evidence="4" id="KW-1185">Reference proteome</keyword>
<evidence type="ECO:0000313" key="3">
    <source>
        <dbReference type="EMBL" id="SFE90722.1"/>
    </source>
</evidence>
<name>A0A1I2ECQ1_9RHOB</name>
<protein>
    <submittedName>
        <fullName evidence="3">Type III flagellar switch regulator (C-ring) FliN C-term</fullName>
    </submittedName>
</protein>
<dbReference type="Proteomes" id="UP000325289">
    <property type="component" value="Unassembled WGS sequence"/>
</dbReference>
<dbReference type="InterPro" id="IPR001543">
    <property type="entry name" value="FliN-like_C"/>
</dbReference>
<dbReference type="EMBL" id="FOMS01000022">
    <property type="protein sequence ID" value="SFE90722.1"/>
    <property type="molecule type" value="Genomic_DNA"/>
</dbReference>
<dbReference type="Pfam" id="PF01052">
    <property type="entry name" value="FliMN_C"/>
    <property type="match status" value="1"/>
</dbReference>
<keyword evidence="3" id="KW-0969">Cilium</keyword>
<dbReference type="RefSeq" id="WP_149758850.1">
    <property type="nucleotide sequence ID" value="NZ_FOMS01000022.1"/>
</dbReference>
<dbReference type="Gene3D" id="2.30.330.10">
    <property type="entry name" value="SpoA-like"/>
    <property type="match status" value="1"/>
</dbReference>
<feature type="domain" description="Flagellar motor switch protein FliN-like C-terminal" evidence="2">
    <location>
        <begin position="217"/>
        <end position="285"/>
    </location>
</feature>
<dbReference type="InterPro" id="IPR036429">
    <property type="entry name" value="SpoA-like_sf"/>
</dbReference>
<feature type="region of interest" description="Disordered" evidence="1">
    <location>
        <begin position="288"/>
        <end position="380"/>
    </location>
</feature>
<dbReference type="OrthoDB" id="7824563at2"/>
<accession>A0A1I2ECQ1</accession>
<sequence>MTDSAAQKVLSRKAQAARRAIEAQGMSVEKALRRALARTAEESWNLALIARNARLSAADQDDTTARLQEGDLILLLDGSEGALGFATLDRQAVTALVEVQTLGIVTDMPLDDRRLTPTDAAIAAPLVEGALGRLTGYLAQDPVGAQVDGFRFGAMVENARIAANLLAAPRYRVLEADIDLGGGLRQGRIVLALPDRKVIPTAPEGEEDAPPRHADLMMTLPAQIDAVLCRLRLPFAEAQKLEPGALLPLPAGVLDHAELVAGNGHRVTGGRLGQVNGQRAIRVTEATGARPAGTDPAPFQAGGAMDEDEGHMTEAPEVDAEAAPFSLELPSETGVEEDDLPELPPLDFDMAEIGGAEDDDDDFPSFASAMDGLDLPDGTD</sequence>